<feature type="chain" id="PRO_5043004401" description="Glutaminase" evidence="1">
    <location>
        <begin position="27"/>
        <end position="701"/>
    </location>
</feature>
<evidence type="ECO:0008006" key="6">
    <source>
        <dbReference type="Google" id="ProtNLM"/>
    </source>
</evidence>
<evidence type="ECO:0000313" key="4">
    <source>
        <dbReference type="EMBL" id="KAK5113984.1"/>
    </source>
</evidence>
<dbReference type="InterPro" id="IPR008928">
    <property type="entry name" value="6-hairpin_glycosidase_sf"/>
</dbReference>
<dbReference type="Pfam" id="PF17168">
    <property type="entry name" value="DUF5127"/>
    <property type="match status" value="1"/>
</dbReference>
<reference evidence="4" key="1">
    <citation type="submission" date="2023-08" db="EMBL/GenBank/DDBJ databases">
        <title>Black Yeasts Isolated from many extreme environments.</title>
        <authorList>
            <person name="Coleine C."/>
            <person name="Stajich J.E."/>
            <person name="Selbmann L."/>
        </authorList>
    </citation>
    <scope>NUCLEOTIDE SEQUENCE</scope>
    <source>
        <strain evidence="4">CCFEE 5401</strain>
    </source>
</reference>
<keyword evidence="1" id="KW-0732">Signal</keyword>
<dbReference type="AlphaFoldDB" id="A0AAN7TLP0"/>
<dbReference type="InterPro" id="IPR052743">
    <property type="entry name" value="Glutaminase_GtaA"/>
</dbReference>
<dbReference type="PANTHER" id="PTHR31987:SF14">
    <property type="entry name" value="PUTATIVE (AFU_ORTHOLOGUE AFUA_6G09910)-RELATED"/>
    <property type="match status" value="1"/>
</dbReference>
<gene>
    <name evidence="4" type="ORF">LTR62_003107</name>
</gene>
<protein>
    <recommendedName>
        <fullName evidence="6">Glutaminase</fullName>
    </recommendedName>
</protein>
<sequence length="701" mass="76930">MELCLLAKLSLFFLTVLLAETRISDGAKVSLPSYPLAVKSPYLSAWVPGNQLIDAATAQPVFWQGQSLTWPVLARVGKKTYALFGLPHHEHIRSATTTGVNYTSTHTLIELTAGSVQFTLDFLSPVCPGVDDYAEQSLPYSYLTLTATNTDRKPISVQVLSGIDRTWTAQNGADNINYTTSGDVGYFSFHNSNQVIFAENNEMARYGTIVFGMLTGHHVTSTCCAAKEVYSTFAHNGKLKARETCNLTDLAAMSYDLGKITPGASSSATFAVGLDRVEAIDFLGEAQTGYYRSKWPTTSAALAYFLDNYESAYQASMHLDALIRSKAEAVSSTFGNQYADLVEASVRQTFATFELTVPAEHLTATPQVFLKEISSDGNIQTIDLIFQSWPIFVSLNPNYIRMLLQPILSYLQAGRWPHPWVIHDLGYSYPNATGHDDGKAEQMPLFETSSLFLLIYTYVKFTSDETWITEYLPLLEGYAQYLITHSLYPPAQLISVDAIHPSPNQTALAMQSAIALNAASLLLHNTSYAETAAFIAHTIYFEGLGLDGATPEESKHFTHNYGNDNTWNVVFCAYTDVLLNLSTFPAAAWEMQSRWYLEEMQEYGLAFAGPAEDLEFDGGELSWGLLDWNMVAAAASSVDVQAAVVNTSHAFLSITTNTAPFGTKYQVQGPDAGKWIGNKARSTVGSMFALLALQEGVLDLT</sequence>
<organism evidence="4 5">
    <name type="scientific">Meristemomyces frigidus</name>
    <dbReference type="NCBI Taxonomy" id="1508187"/>
    <lineage>
        <taxon>Eukaryota</taxon>
        <taxon>Fungi</taxon>
        <taxon>Dikarya</taxon>
        <taxon>Ascomycota</taxon>
        <taxon>Pezizomycotina</taxon>
        <taxon>Dothideomycetes</taxon>
        <taxon>Dothideomycetidae</taxon>
        <taxon>Mycosphaerellales</taxon>
        <taxon>Teratosphaeriaceae</taxon>
        <taxon>Meristemomyces</taxon>
    </lineage>
</organism>
<feature type="domain" description="Glutaminase A N-terminal" evidence="3">
    <location>
        <begin position="105"/>
        <end position="325"/>
    </location>
</feature>
<dbReference type="PANTHER" id="PTHR31987">
    <property type="entry name" value="GLUTAMINASE A-RELATED"/>
    <property type="match status" value="1"/>
</dbReference>
<evidence type="ECO:0000256" key="1">
    <source>
        <dbReference type="SAM" id="SignalP"/>
    </source>
</evidence>
<dbReference type="SUPFAM" id="SSF48208">
    <property type="entry name" value="Six-hairpin glycosidases"/>
    <property type="match status" value="1"/>
</dbReference>
<evidence type="ECO:0000313" key="5">
    <source>
        <dbReference type="Proteomes" id="UP001310890"/>
    </source>
</evidence>
<comment type="caution">
    <text evidence="4">The sequence shown here is derived from an EMBL/GenBank/DDBJ whole genome shotgun (WGS) entry which is preliminary data.</text>
</comment>
<name>A0AAN7TLP0_9PEZI</name>
<accession>A0AAN7TLP0</accession>
<evidence type="ECO:0000259" key="2">
    <source>
        <dbReference type="Pfam" id="PF16335"/>
    </source>
</evidence>
<feature type="domain" description="Glutaminase A central" evidence="2">
    <location>
        <begin position="335"/>
        <end position="691"/>
    </location>
</feature>
<proteinExistence type="predicted"/>
<dbReference type="EMBL" id="JAVRRL010000020">
    <property type="protein sequence ID" value="KAK5113984.1"/>
    <property type="molecule type" value="Genomic_DNA"/>
</dbReference>
<dbReference type="InterPro" id="IPR033433">
    <property type="entry name" value="GtaA_N"/>
</dbReference>
<dbReference type="Proteomes" id="UP001310890">
    <property type="component" value="Unassembled WGS sequence"/>
</dbReference>
<dbReference type="GO" id="GO:0005975">
    <property type="term" value="P:carbohydrate metabolic process"/>
    <property type="evidence" value="ECO:0007669"/>
    <property type="project" value="InterPro"/>
</dbReference>
<feature type="signal peptide" evidence="1">
    <location>
        <begin position="1"/>
        <end position="26"/>
    </location>
</feature>
<dbReference type="Pfam" id="PF16335">
    <property type="entry name" value="GtaA_6_Hairpin"/>
    <property type="match status" value="1"/>
</dbReference>
<evidence type="ECO:0000259" key="3">
    <source>
        <dbReference type="Pfam" id="PF17168"/>
    </source>
</evidence>
<dbReference type="InterPro" id="IPR032514">
    <property type="entry name" value="GtaA_central"/>
</dbReference>